<keyword evidence="4 5" id="KW-0472">Membrane</keyword>
<dbReference type="InterPro" id="IPR003938">
    <property type="entry name" value="K_chnl_volt-dep_EAG/ELK/ERG"/>
</dbReference>
<dbReference type="InterPro" id="IPR000700">
    <property type="entry name" value="PAS-assoc_C"/>
</dbReference>
<gene>
    <name evidence="7" type="primary">KCNH8</name>
    <name evidence="7" type="ORF">TNIN_462281</name>
</gene>
<keyword evidence="2 5" id="KW-0812">Transmembrane</keyword>
<dbReference type="SUPFAM" id="SSF81324">
    <property type="entry name" value="Voltage-gated potassium channels"/>
    <property type="match status" value="1"/>
</dbReference>
<dbReference type="AlphaFoldDB" id="A0A8X6YV89"/>
<dbReference type="Pfam" id="PF13426">
    <property type="entry name" value="PAS_9"/>
    <property type="match status" value="1"/>
</dbReference>
<dbReference type="OrthoDB" id="6431889at2759"/>
<accession>A0A8X6YV89</accession>
<dbReference type="Pfam" id="PF00520">
    <property type="entry name" value="Ion_trans"/>
    <property type="match status" value="1"/>
</dbReference>
<dbReference type="PROSITE" id="PS50113">
    <property type="entry name" value="PAC"/>
    <property type="match status" value="1"/>
</dbReference>
<dbReference type="SUPFAM" id="SSF55785">
    <property type="entry name" value="PYP-like sensor domain (PAS domain)"/>
    <property type="match status" value="1"/>
</dbReference>
<comment type="caution">
    <text evidence="7">The sequence shown here is derived from an EMBL/GenBank/DDBJ whole genome shotgun (WGS) entry which is preliminary data.</text>
</comment>
<evidence type="ECO:0000256" key="5">
    <source>
        <dbReference type="SAM" id="Phobius"/>
    </source>
</evidence>
<dbReference type="PRINTS" id="PR01465">
    <property type="entry name" value="ELKCHANNEL"/>
</dbReference>
<dbReference type="CDD" id="cd00130">
    <property type="entry name" value="PAS"/>
    <property type="match status" value="1"/>
</dbReference>
<proteinExistence type="predicted"/>
<protein>
    <submittedName>
        <fullName evidence="7">Potassium voltage-gated channel subfamily H member 8</fullName>
    </submittedName>
</protein>
<reference evidence="7" key="1">
    <citation type="submission" date="2020-08" db="EMBL/GenBank/DDBJ databases">
        <title>Multicomponent nature underlies the extraordinary mechanical properties of spider dragline silk.</title>
        <authorList>
            <person name="Kono N."/>
            <person name="Nakamura H."/>
            <person name="Mori M."/>
            <person name="Yoshida Y."/>
            <person name="Ohtoshi R."/>
            <person name="Malay A.D."/>
            <person name="Moran D.A.P."/>
            <person name="Tomita M."/>
            <person name="Numata K."/>
            <person name="Arakawa K."/>
        </authorList>
    </citation>
    <scope>NUCLEOTIDE SEQUENCE</scope>
</reference>
<dbReference type="GO" id="GO:0042391">
    <property type="term" value="P:regulation of membrane potential"/>
    <property type="evidence" value="ECO:0007669"/>
    <property type="project" value="TreeGrafter"/>
</dbReference>
<evidence type="ECO:0000256" key="3">
    <source>
        <dbReference type="ARBA" id="ARBA00022989"/>
    </source>
</evidence>
<name>A0A8X6YV89_9ARAC</name>
<keyword evidence="8" id="KW-1185">Reference proteome</keyword>
<dbReference type="Gene3D" id="1.10.287.70">
    <property type="match status" value="1"/>
</dbReference>
<dbReference type="GO" id="GO:0005249">
    <property type="term" value="F:voltage-gated potassium channel activity"/>
    <property type="evidence" value="ECO:0007669"/>
    <property type="project" value="InterPro"/>
</dbReference>
<dbReference type="GO" id="GO:0005886">
    <property type="term" value="C:plasma membrane"/>
    <property type="evidence" value="ECO:0007669"/>
    <property type="project" value="TreeGrafter"/>
</dbReference>
<dbReference type="EMBL" id="BMAV01022312">
    <property type="protein sequence ID" value="GFY77087.1"/>
    <property type="molecule type" value="Genomic_DNA"/>
</dbReference>
<dbReference type="InterPro" id="IPR003950">
    <property type="entry name" value="K_chnl_volt-dep_ELK"/>
</dbReference>
<dbReference type="Gene3D" id="3.30.450.20">
    <property type="entry name" value="PAS domain"/>
    <property type="match status" value="1"/>
</dbReference>
<dbReference type="PANTHER" id="PTHR10217:SF637">
    <property type="entry name" value="EAG-LIKE K[+] CHANNEL, ISOFORM A"/>
    <property type="match status" value="1"/>
</dbReference>
<evidence type="ECO:0000313" key="7">
    <source>
        <dbReference type="EMBL" id="GFY77087.1"/>
    </source>
</evidence>
<dbReference type="Proteomes" id="UP000886998">
    <property type="component" value="Unassembled WGS sequence"/>
</dbReference>
<dbReference type="InterPro" id="IPR050818">
    <property type="entry name" value="KCNH_animal-type"/>
</dbReference>
<keyword evidence="3 5" id="KW-1133">Transmembrane helix</keyword>
<evidence type="ECO:0000259" key="6">
    <source>
        <dbReference type="PROSITE" id="PS50113"/>
    </source>
</evidence>
<dbReference type="PRINTS" id="PR01463">
    <property type="entry name" value="EAGCHANLFMLY"/>
</dbReference>
<evidence type="ECO:0000256" key="1">
    <source>
        <dbReference type="ARBA" id="ARBA00004141"/>
    </source>
</evidence>
<feature type="transmembrane region" description="Helical" evidence="5">
    <location>
        <begin position="170"/>
        <end position="188"/>
    </location>
</feature>
<evidence type="ECO:0000256" key="2">
    <source>
        <dbReference type="ARBA" id="ARBA00022692"/>
    </source>
</evidence>
<organism evidence="7 8">
    <name type="scientific">Trichonephila inaurata madagascariensis</name>
    <dbReference type="NCBI Taxonomy" id="2747483"/>
    <lineage>
        <taxon>Eukaryota</taxon>
        <taxon>Metazoa</taxon>
        <taxon>Ecdysozoa</taxon>
        <taxon>Arthropoda</taxon>
        <taxon>Chelicerata</taxon>
        <taxon>Arachnida</taxon>
        <taxon>Araneae</taxon>
        <taxon>Araneomorphae</taxon>
        <taxon>Entelegynae</taxon>
        <taxon>Araneoidea</taxon>
        <taxon>Nephilidae</taxon>
        <taxon>Trichonephila</taxon>
        <taxon>Trichonephila inaurata</taxon>
    </lineage>
</organism>
<sequence>MQKGSACTFLYGPETKEEHKQEIERALEKKMEHKLEILLYKKGATSPFWCLLDIVPIKNEKHENVLFLVSTKDITKSKTDEMEMEDDGEDNEIENHLDVEGCLPSNHYQRRRSRAVLYQLSGHYKQDKIKSKLKLNNNLLHRPAVMPEYKAAAIEKSRFILSHYGVFKTCWDWLILIGTFYVAIVVPYSATFRDTGETPLFNKTIITDVIMESIFIIDIILNFRTTYVNKKGEVVADPCSIARNYLRGWFIVDLLAALPFDLLYACNLYSRDTGFIRVKKTWKRSTMIHNDVRGSLFGASNVVTQDCHSFTAILSIFCHWKPRLWFTQPS</sequence>
<feature type="domain" description="PAC" evidence="6">
    <location>
        <begin position="33"/>
        <end position="86"/>
    </location>
</feature>
<dbReference type="InterPro" id="IPR035965">
    <property type="entry name" value="PAS-like_dom_sf"/>
</dbReference>
<dbReference type="InterPro" id="IPR005821">
    <property type="entry name" value="Ion_trans_dom"/>
</dbReference>
<comment type="subcellular location">
    <subcellularLocation>
        <location evidence="1">Membrane</location>
        <topology evidence="1">Multi-pass membrane protein</topology>
    </subcellularLocation>
</comment>
<dbReference type="PANTHER" id="PTHR10217">
    <property type="entry name" value="VOLTAGE AND LIGAND GATED POTASSIUM CHANNEL"/>
    <property type="match status" value="1"/>
</dbReference>
<evidence type="ECO:0000313" key="8">
    <source>
        <dbReference type="Proteomes" id="UP000886998"/>
    </source>
</evidence>
<dbReference type="InterPro" id="IPR000014">
    <property type="entry name" value="PAS"/>
</dbReference>
<evidence type="ECO:0000256" key="4">
    <source>
        <dbReference type="ARBA" id="ARBA00023136"/>
    </source>
</evidence>